<name>A0A7G9Z2Y1_9EURY</name>
<dbReference type="EMBL" id="MT631587">
    <property type="protein sequence ID" value="QNO54615.1"/>
    <property type="molecule type" value="Genomic_DNA"/>
</dbReference>
<reference evidence="1" key="1">
    <citation type="submission" date="2020-06" db="EMBL/GenBank/DDBJ databases">
        <title>Unique genomic features of the anaerobic methanotrophic archaea.</title>
        <authorList>
            <person name="Chadwick G.L."/>
            <person name="Skennerton C.T."/>
            <person name="Laso-Perez R."/>
            <person name="Leu A.O."/>
            <person name="Speth D.R."/>
            <person name="Yu H."/>
            <person name="Morgan-Lang C."/>
            <person name="Hatzenpichler R."/>
            <person name="Goudeau D."/>
            <person name="Malmstrom R."/>
            <person name="Brazelton W.J."/>
            <person name="Woyke T."/>
            <person name="Hallam S.J."/>
            <person name="Tyson G.W."/>
            <person name="Wegener G."/>
            <person name="Boetius A."/>
            <person name="Orphan V."/>
        </authorList>
    </citation>
    <scope>NUCLEOTIDE SEQUENCE</scope>
</reference>
<organism evidence="1">
    <name type="scientific">Candidatus Methanophaga sp. ANME-1 ERB7</name>
    <dbReference type="NCBI Taxonomy" id="2759913"/>
    <lineage>
        <taxon>Archaea</taxon>
        <taxon>Methanobacteriati</taxon>
        <taxon>Methanobacteriota</taxon>
        <taxon>Stenosarchaea group</taxon>
        <taxon>Methanomicrobia</taxon>
        <taxon>Candidatus Methanophagales</taxon>
        <taxon>Candidatus Methanophagaceae</taxon>
        <taxon>Candidatus Methanophaga</taxon>
    </lineage>
</organism>
<protein>
    <submittedName>
        <fullName evidence="1">Uncharacterized protein</fullName>
    </submittedName>
</protein>
<sequence>MNITDVFFNNGQLNWDAFSTIFGVLPLLNRVN</sequence>
<dbReference type="AlphaFoldDB" id="A0A7G9Z2Y1"/>
<evidence type="ECO:0000313" key="1">
    <source>
        <dbReference type="EMBL" id="QNO54615.1"/>
    </source>
</evidence>
<gene>
    <name evidence="1" type="ORF">MGEBMHLL_00024</name>
</gene>
<proteinExistence type="predicted"/>
<accession>A0A7G9Z2Y1</accession>